<accession>A0A9P4H2N7</accession>
<keyword evidence="2" id="KW-1185">Reference proteome</keyword>
<evidence type="ECO:0000313" key="1">
    <source>
        <dbReference type="EMBL" id="KAF2027208.1"/>
    </source>
</evidence>
<gene>
    <name evidence="1" type="ORF">EK21DRAFT_32975</name>
</gene>
<dbReference type="EMBL" id="ML978230">
    <property type="protein sequence ID" value="KAF2027208.1"/>
    <property type="molecule type" value="Genomic_DNA"/>
</dbReference>
<name>A0A9P4H2N7_9PLEO</name>
<dbReference type="OrthoDB" id="2910287at2759"/>
<protein>
    <submittedName>
        <fullName evidence="1">Uncharacterized protein</fullName>
    </submittedName>
</protein>
<sequence>SDCVPLAADLNDLVSSAGPDSGSFCYFFVDPNCSTAGDFFHVGYPGVSDLSKTPVDGPAGSTRNFEDKLSSYFCVNE</sequence>
<evidence type="ECO:0000313" key="2">
    <source>
        <dbReference type="Proteomes" id="UP000799777"/>
    </source>
</evidence>
<dbReference type="Proteomes" id="UP000799777">
    <property type="component" value="Unassembled WGS sequence"/>
</dbReference>
<feature type="non-terminal residue" evidence="1">
    <location>
        <position position="77"/>
    </location>
</feature>
<dbReference type="AlphaFoldDB" id="A0A9P4H2N7"/>
<proteinExistence type="predicted"/>
<organism evidence="1 2">
    <name type="scientific">Setomelanomma holmii</name>
    <dbReference type="NCBI Taxonomy" id="210430"/>
    <lineage>
        <taxon>Eukaryota</taxon>
        <taxon>Fungi</taxon>
        <taxon>Dikarya</taxon>
        <taxon>Ascomycota</taxon>
        <taxon>Pezizomycotina</taxon>
        <taxon>Dothideomycetes</taxon>
        <taxon>Pleosporomycetidae</taxon>
        <taxon>Pleosporales</taxon>
        <taxon>Pleosporineae</taxon>
        <taxon>Phaeosphaeriaceae</taxon>
        <taxon>Setomelanomma</taxon>
    </lineage>
</organism>
<reference evidence="1" key="1">
    <citation type="journal article" date="2020" name="Stud. Mycol.">
        <title>101 Dothideomycetes genomes: a test case for predicting lifestyles and emergence of pathogens.</title>
        <authorList>
            <person name="Haridas S."/>
            <person name="Albert R."/>
            <person name="Binder M."/>
            <person name="Bloem J."/>
            <person name="Labutti K."/>
            <person name="Salamov A."/>
            <person name="Andreopoulos B."/>
            <person name="Baker S."/>
            <person name="Barry K."/>
            <person name="Bills G."/>
            <person name="Bluhm B."/>
            <person name="Cannon C."/>
            <person name="Castanera R."/>
            <person name="Culley D."/>
            <person name="Daum C."/>
            <person name="Ezra D."/>
            <person name="Gonzalez J."/>
            <person name="Henrissat B."/>
            <person name="Kuo A."/>
            <person name="Liang C."/>
            <person name="Lipzen A."/>
            <person name="Lutzoni F."/>
            <person name="Magnuson J."/>
            <person name="Mondo S."/>
            <person name="Nolan M."/>
            <person name="Ohm R."/>
            <person name="Pangilinan J."/>
            <person name="Park H.-J."/>
            <person name="Ramirez L."/>
            <person name="Alfaro M."/>
            <person name="Sun H."/>
            <person name="Tritt A."/>
            <person name="Yoshinaga Y."/>
            <person name="Zwiers L.-H."/>
            <person name="Turgeon B."/>
            <person name="Goodwin S."/>
            <person name="Spatafora J."/>
            <person name="Crous P."/>
            <person name="Grigoriev I."/>
        </authorList>
    </citation>
    <scope>NUCLEOTIDE SEQUENCE</scope>
    <source>
        <strain evidence="1">CBS 110217</strain>
    </source>
</reference>
<comment type="caution">
    <text evidence="1">The sequence shown here is derived from an EMBL/GenBank/DDBJ whole genome shotgun (WGS) entry which is preliminary data.</text>
</comment>
<feature type="non-terminal residue" evidence="1">
    <location>
        <position position="1"/>
    </location>
</feature>